<dbReference type="EMBL" id="MRTP01000024">
    <property type="protein sequence ID" value="OMF44995.1"/>
    <property type="molecule type" value="Genomic_DNA"/>
</dbReference>
<evidence type="ECO:0000313" key="3">
    <source>
        <dbReference type="Proteomes" id="UP000187172"/>
    </source>
</evidence>
<feature type="compositionally biased region" description="Polar residues" evidence="1">
    <location>
        <begin position="20"/>
        <end position="41"/>
    </location>
</feature>
<proteinExistence type="predicted"/>
<gene>
    <name evidence="2" type="ORF">BK138_34040</name>
</gene>
<dbReference type="PROSITE" id="PS51257">
    <property type="entry name" value="PROKAR_LIPOPROTEIN"/>
    <property type="match status" value="1"/>
</dbReference>
<evidence type="ECO:0008006" key="4">
    <source>
        <dbReference type="Google" id="ProtNLM"/>
    </source>
</evidence>
<protein>
    <recommendedName>
        <fullName evidence="4">Anaphase-promoting complex subunit 4 WD40 domain-containing protein</fullName>
    </recommendedName>
</protein>
<dbReference type="InterPro" id="IPR011042">
    <property type="entry name" value="6-blade_b-propeller_TolB-like"/>
</dbReference>
<dbReference type="STRING" id="297318.BK138_34040"/>
<evidence type="ECO:0000313" key="2">
    <source>
        <dbReference type="EMBL" id="OMF44995.1"/>
    </source>
</evidence>
<dbReference type="SUPFAM" id="SSF82171">
    <property type="entry name" value="DPP6 N-terminal domain-like"/>
    <property type="match status" value="1"/>
</dbReference>
<name>A0A1R1DZL3_9BACL</name>
<reference evidence="2 3" key="1">
    <citation type="submission" date="2016-11" db="EMBL/GenBank/DDBJ databases">
        <title>Paenibacillus species isolates.</title>
        <authorList>
            <person name="Beno S.M."/>
        </authorList>
    </citation>
    <scope>NUCLEOTIDE SEQUENCE [LARGE SCALE GENOMIC DNA]</scope>
    <source>
        <strain evidence="2 3">FSL R5-0378</strain>
    </source>
</reference>
<organism evidence="2 3">
    <name type="scientific">Paenibacillus rhizosphaerae</name>
    <dbReference type="NCBI Taxonomy" id="297318"/>
    <lineage>
        <taxon>Bacteria</taxon>
        <taxon>Bacillati</taxon>
        <taxon>Bacillota</taxon>
        <taxon>Bacilli</taxon>
        <taxon>Bacillales</taxon>
        <taxon>Paenibacillaceae</taxon>
        <taxon>Paenibacillus</taxon>
    </lineage>
</organism>
<dbReference type="Gene3D" id="2.120.10.30">
    <property type="entry name" value="TolB, C-terminal domain"/>
    <property type="match status" value="1"/>
</dbReference>
<feature type="compositionally biased region" description="Basic and acidic residues" evidence="1">
    <location>
        <begin position="59"/>
        <end position="68"/>
    </location>
</feature>
<comment type="caution">
    <text evidence="2">The sequence shown here is derived from an EMBL/GenBank/DDBJ whole genome shotgun (WGS) entry which is preliminary data.</text>
</comment>
<keyword evidence="3" id="KW-1185">Reference proteome</keyword>
<dbReference type="RefSeq" id="WP_076176835.1">
    <property type="nucleotide sequence ID" value="NZ_MRTP01000024.1"/>
</dbReference>
<evidence type="ECO:0000256" key="1">
    <source>
        <dbReference type="SAM" id="MobiDB-lite"/>
    </source>
</evidence>
<accession>A0A1R1DZL3</accession>
<sequence>MKQFSIIIILLTMILSGCSKNNTEPVESSKNTEINTNVGQNKDQDDTKPDGSGTQKNPIEGEKGDKANTKDQFELSNYFKNQSSPSVENNADEFEWKNQDVSLTAKKTKAKQAGPEAHNISSIKIKKADKSYDLKLSQNPSQIDSVSLSPNQNYLAVSFDSGSVVVLMNLNNGESVNLNSELELSGKKRIQYIHPYSWSPNSETLALAYENPSSNIALYSTDNKQYSFTTTDTKYISTAFLLWKKNGDSLDIVSEQPSDVFKLYRLDIQNQTVKEIAPISRDELSSLKDYGPTIIDK</sequence>
<dbReference type="AlphaFoldDB" id="A0A1R1DZL3"/>
<dbReference type="Proteomes" id="UP000187172">
    <property type="component" value="Unassembled WGS sequence"/>
</dbReference>
<feature type="region of interest" description="Disordered" evidence="1">
    <location>
        <begin position="20"/>
        <end position="68"/>
    </location>
</feature>